<name>K0SYG5_THAOC</name>
<keyword evidence="1" id="KW-1133">Transmembrane helix</keyword>
<keyword evidence="1" id="KW-0472">Membrane</keyword>
<evidence type="ECO:0000313" key="2">
    <source>
        <dbReference type="EMBL" id="EJK70024.1"/>
    </source>
</evidence>
<organism evidence="2 3">
    <name type="scientific">Thalassiosira oceanica</name>
    <name type="common">Marine diatom</name>
    <dbReference type="NCBI Taxonomy" id="159749"/>
    <lineage>
        <taxon>Eukaryota</taxon>
        <taxon>Sar</taxon>
        <taxon>Stramenopiles</taxon>
        <taxon>Ochrophyta</taxon>
        <taxon>Bacillariophyta</taxon>
        <taxon>Coscinodiscophyceae</taxon>
        <taxon>Thalassiosirophycidae</taxon>
        <taxon>Thalassiosirales</taxon>
        <taxon>Thalassiosiraceae</taxon>
        <taxon>Thalassiosira</taxon>
    </lineage>
</organism>
<accession>K0SYG5</accession>
<gene>
    <name evidence="2" type="ORF">THAOC_08654</name>
</gene>
<keyword evidence="3" id="KW-1185">Reference proteome</keyword>
<evidence type="ECO:0000256" key="1">
    <source>
        <dbReference type="SAM" id="Phobius"/>
    </source>
</evidence>
<evidence type="ECO:0000313" key="3">
    <source>
        <dbReference type="Proteomes" id="UP000266841"/>
    </source>
</evidence>
<comment type="caution">
    <text evidence="2">The sequence shown here is derived from an EMBL/GenBank/DDBJ whole genome shotgun (WGS) entry which is preliminary data.</text>
</comment>
<reference evidence="2 3" key="1">
    <citation type="journal article" date="2012" name="Genome Biol.">
        <title>Genome and low-iron response of an oceanic diatom adapted to chronic iron limitation.</title>
        <authorList>
            <person name="Lommer M."/>
            <person name="Specht M."/>
            <person name="Roy A.S."/>
            <person name="Kraemer L."/>
            <person name="Andreson R."/>
            <person name="Gutowska M.A."/>
            <person name="Wolf J."/>
            <person name="Bergner S.V."/>
            <person name="Schilhabel M.B."/>
            <person name="Klostermeier U.C."/>
            <person name="Beiko R.G."/>
            <person name="Rosenstiel P."/>
            <person name="Hippler M."/>
            <person name="Laroche J."/>
        </authorList>
    </citation>
    <scope>NUCLEOTIDE SEQUENCE [LARGE SCALE GENOMIC DNA]</scope>
    <source>
        <strain evidence="2 3">CCMP1005</strain>
    </source>
</reference>
<protein>
    <submittedName>
        <fullName evidence="2">Uncharacterized protein</fullName>
    </submittedName>
</protein>
<dbReference type="EMBL" id="AGNL01009184">
    <property type="protein sequence ID" value="EJK70024.1"/>
    <property type="molecule type" value="Genomic_DNA"/>
</dbReference>
<feature type="transmembrane region" description="Helical" evidence="1">
    <location>
        <begin position="93"/>
        <end position="112"/>
    </location>
</feature>
<dbReference type="Proteomes" id="UP000266841">
    <property type="component" value="Unassembled WGS sequence"/>
</dbReference>
<dbReference type="AlphaFoldDB" id="K0SYG5"/>
<sequence length="185" mass="20272">MLVEDNSFSLISEDEGVANFATKEEEEVLNREQGALILEGLEGDDSDEDGVGEGDEPSVLSIPGSVLLPSGLAIRACVQRHEDGAGTNRLSVVTGWLLLPVLLLIAISSCALRSRTAWKDEALRLNAELVHQRKLAMLSTALLLERKGLNERLAQCNAERAERSFFENKDDNKASSMAKMMMHFC</sequence>
<proteinExistence type="predicted"/>
<keyword evidence="1" id="KW-0812">Transmembrane</keyword>